<dbReference type="EMBL" id="JAIQCJ010002152">
    <property type="protein sequence ID" value="KAJ8780884.1"/>
    <property type="molecule type" value="Genomic_DNA"/>
</dbReference>
<evidence type="ECO:0000313" key="2">
    <source>
        <dbReference type="EMBL" id="KAJ8780884.1"/>
    </source>
</evidence>
<organism evidence="2 3">
    <name type="scientific">Eschrichtius robustus</name>
    <name type="common">California gray whale</name>
    <name type="synonym">Eschrichtius gibbosus</name>
    <dbReference type="NCBI Taxonomy" id="9764"/>
    <lineage>
        <taxon>Eukaryota</taxon>
        <taxon>Metazoa</taxon>
        <taxon>Chordata</taxon>
        <taxon>Craniata</taxon>
        <taxon>Vertebrata</taxon>
        <taxon>Euteleostomi</taxon>
        <taxon>Mammalia</taxon>
        <taxon>Eutheria</taxon>
        <taxon>Laurasiatheria</taxon>
        <taxon>Artiodactyla</taxon>
        <taxon>Whippomorpha</taxon>
        <taxon>Cetacea</taxon>
        <taxon>Mysticeti</taxon>
        <taxon>Eschrichtiidae</taxon>
        <taxon>Eschrichtius</taxon>
    </lineage>
</organism>
<keyword evidence="3" id="KW-1185">Reference proteome</keyword>
<proteinExistence type="predicted"/>
<feature type="compositionally biased region" description="Low complexity" evidence="1">
    <location>
        <begin position="19"/>
        <end position="37"/>
    </location>
</feature>
<dbReference type="AlphaFoldDB" id="A0AB34GMX3"/>
<evidence type="ECO:0000256" key="1">
    <source>
        <dbReference type="SAM" id="MobiDB-lite"/>
    </source>
</evidence>
<comment type="caution">
    <text evidence="2">The sequence shown here is derived from an EMBL/GenBank/DDBJ whole genome shotgun (WGS) entry which is preliminary data.</text>
</comment>
<accession>A0AB34GMX3</accession>
<dbReference type="Proteomes" id="UP001159641">
    <property type="component" value="Unassembled WGS sequence"/>
</dbReference>
<gene>
    <name evidence="2" type="ORF">J1605_000927</name>
</gene>
<feature type="region of interest" description="Disordered" evidence="1">
    <location>
        <begin position="1"/>
        <end position="43"/>
    </location>
</feature>
<sequence length="43" mass="4438">MAQPRPLETPGRPRRGSLPSGAAWQAQPPAPPAGKDAAFQEGS</sequence>
<reference evidence="2 3" key="1">
    <citation type="submission" date="2022-11" db="EMBL/GenBank/DDBJ databases">
        <title>Whole genome sequence of Eschrichtius robustus ER-17-0199.</title>
        <authorList>
            <person name="Bruniche-Olsen A."/>
            <person name="Black A.N."/>
            <person name="Fields C.J."/>
            <person name="Walden K."/>
            <person name="Dewoody J.A."/>
        </authorList>
    </citation>
    <scope>NUCLEOTIDE SEQUENCE [LARGE SCALE GENOMIC DNA]</scope>
    <source>
        <strain evidence="2">ER-17-0199</strain>
        <tissue evidence="2">Blubber</tissue>
    </source>
</reference>
<protein>
    <submittedName>
        <fullName evidence="2">Uncharacterized protein</fullName>
    </submittedName>
</protein>
<name>A0AB34GMX3_ESCRO</name>
<evidence type="ECO:0000313" key="3">
    <source>
        <dbReference type="Proteomes" id="UP001159641"/>
    </source>
</evidence>